<dbReference type="AlphaFoldDB" id="A0A3P7GEK2"/>
<evidence type="ECO:0000256" key="1">
    <source>
        <dbReference type="ARBA" id="ARBA00022669"/>
    </source>
</evidence>
<keyword evidence="2" id="KW-0732">Signal</keyword>
<dbReference type="SUPFAM" id="SSF57625">
    <property type="entry name" value="Invertebrate chitin-binding proteins"/>
    <property type="match status" value="2"/>
</dbReference>
<proteinExistence type="predicted"/>
<feature type="domain" description="Chitin-binding type-2" evidence="7">
    <location>
        <begin position="130"/>
        <end position="187"/>
    </location>
</feature>
<evidence type="ECO:0000256" key="2">
    <source>
        <dbReference type="ARBA" id="ARBA00022729"/>
    </source>
</evidence>
<dbReference type="PANTHER" id="PTHR23301">
    <property type="entry name" value="CHITIN BINDING PERITROPHIN-A"/>
    <property type="match status" value="1"/>
</dbReference>
<keyword evidence="9" id="KW-1185">Reference proteome</keyword>
<evidence type="ECO:0000313" key="9">
    <source>
        <dbReference type="Proteomes" id="UP000270924"/>
    </source>
</evidence>
<dbReference type="InterPro" id="IPR002557">
    <property type="entry name" value="Chitin-bd_dom"/>
</dbReference>
<dbReference type="InParanoid" id="A0A3P7GEK2"/>
<evidence type="ECO:0000259" key="7">
    <source>
        <dbReference type="PROSITE" id="PS50940"/>
    </source>
</evidence>
<sequence length="256" mass="29138">MHANVCEKVRRRRPNQFNEVVKKKKPHLGIYPVVRLSQCVVMQVHLELLLGLTGLDCTRRNANGLYGRGCSSKFMRCHDGKLYVYKCSKNRKFNVETAKCEEPGQVIACINNMENDRAIVKAVQLISSDPFDCSKKNDGVYGTGKCSTTYYHCSRGHSAEMLCPSGLYYNDKLKGCDEVDSIDECNVLTALQGYNERRESHLGKHIERNLMSIRDGQFPDINERYIGGTRKLSLGREKMSKDYDGNDKKRPARQTL</sequence>
<feature type="compositionally biased region" description="Basic and acidic residues" evidence="6">
    <location>
        <begin position="237"/>
        <end position="249"/>
    </location>
</feature>
<dbReference type="SMART" id="SM00494">
    <property type="entry name" value="ChtBD2"/>
    <property type="match status" value="2"/>
</dbReference>
<dbReference type="InterPro" id="IPR051940">
    <property type="entry name" value="Chitin_bind-dev_reg"/>
</dbReference>
<evidence type="ECO:0000256" key="6">
    <source>
        <dbReference type="SAM" id="MobiDB-lite"/>
    </source>
</evidence>
<evidence type="ECO:0000313" key="8">
    <source>
        <dbReference type="EMBL" id="VDM20035.1"/>
    </source>
</evidence>
<organism evidence="8 9">
    <name type="scientific">Wuchereria bancrofti</name>
    <dbReference type="NCBI Taxonomy" id="6293"/>
    <lineage>
        <taxon>Eukaryota</taxon>
        <taxon>Metazoa</taxon>
        <taxon>Ecdysozoa</taxon>
        <taxon>Nematoda</taxon>
        <taxon>Chromadorea</taxon>
        <taxon>Rhabditida</taxon>
        <taxon>Spirurina</taxon>
        <taxon>Spiruromorpha</taxon>
        <taxon>Filarioidea</taxon>
        <taxon>Onchocercidae</taxon>
        <taxon>Wuchereria</taxon>
    </lineage>
</organism>
<dbReference type="GO" id="GO:0005576">
    <property type="term" value="C:extracellular region"/>
    <property type="evidence" value="ECO:0007669"/>
    <property type="project" value="InterPro"/>
</dbReference>
<evidence type="ECO:0000256" key="4">
    <source>
        <dbReference type="ARBA" id="ARBA00023157"/>
    </source>
</evidence>
<keyword evidence="4" id="KW-1015">Disulfide bond</keyword>
<dbReference type="Proteomes" id="UP000270924">
    <property type="component" value="Unassembled WGS sequence"/>
</dbReference>
<reference evidence="8 9" key="1">
    <citation type="submission" date="2018-11" db="EMBL/GenBank/DDBJ databases">
        <authorList>
            <consortium name="Pathogen Informatics"/>
        </authorList>
    </citation>
    <scope>NUCLEOTIDE SEQUENCE [LARGE SCALE GENOMIC DNA]</scope>
</reference>
<dbReference type="OrthoDB" id="5914859at2759"/>
<evidence type="ECO:0000256" key="5">
    <source>
        <dbReference type="ARBA" id="ARBA00023180"/>
    </source>
</evidence>
<keyword evidence="5" id="KW-0325">Glycoprotein</keyword>
<keyword evidence="1" id="KW-0147">Chitin-binding</keyword>
<dbReference type="Gene3D" id="2.170.140.10">
    <property type="entry name" value="Chitin binding domain"/>
    <property type="match status" value="2"/>
</dbReference>
<dbReference type="PANTHER" id="PTHR23301:SF0">
    <property type="entry name" value="CHITIN-BINDING TYPE-2 DOMAIN-CONTAINING PROTEIN-RELATED"/>
    <property type="match status" value="1"/>
</dbReference>
<name>A0A3P7GEK2_WUCBA</name>
<dbReference type="InterPro" id="IPR036508">
    <property type="entry name" value="Chitin-bd_dom_sf"/>
</dbReference>
<feature type="region of interest" description="Disordered" evidence="6">
    <location>
        <begin position="237"/>
        <end position="256"/>
    </location>
</feature>
<protein>
    <recommendedName>
        <fullName evidence="7">Chitin-binding type-2 domain-containing protein</fullName>
    </recommendedName>
</protein>
<accession>A0A3P7GEK2</accession>
<dbReference type="OMA" id="QGYNERR"/>
<evidence type="ECO:0000256" key="3">
    <source>
        <dbReference type="ARBA" id="ARBA00022737"/>
    </source>
</evidence>
<keyword evidence="3" id="KW-0677">Repeat</keyword>
<dbReference type="GO" id="GO:0008061">
    <property type="term" value="F:chitin binding"/>
    <property type="evidence" value="ECO:0007669"/>
    <property type="project" value="UniProtKB-KW"/>
</dbReference>
<dbReference type="EMBL" id="UYWW01012249">
    <property type="protein sequence ID" value="VDM20035.1"/>
    <property type="molecule type" value="Genomic_DNA"/>
</dbReference>
<dbReference type="Pfam" id="PF01607">
    <property type="entry name" value="CBM_14"/>
    <property type="match status" value="2"/>
</dbReference>
<gene>
    <name evidence="8" type="ORF">WBA_LOCUS10989</name>
</gene>
<feature type="domain" description="Chitin-binding type-2" evidence="7">
    <location>
        <begin position="54"/>
        <end position="111"/>
    </location>
</feature>
<dbReference type="PROSITE" id="PS50940">
    <property type="entry name" value="CHIT_BIND_II"/>
    <property type="match status" value="2"/>
</dbReference>